<evidence type="ECO:0000313" key="2">
    <source>
        <dbReference type="EMBL" id="CAF9903227.1"/>
    </source>
</evidence>
<protein>
    <submittedName>
        <fullName evidence="2">Uncharacterized protein</fullName>
    </submittedName>
</protein>
<dbReference type="Proteomes" id="UP000664169">
    <property type="component" value="Unassembled WGS sequence"/>
</dbReference>
<sequence length="186" mass="20718">MLVNKSLLAIMATLMLAEALPTPQAEPEQPEKREAEAGEDILMLIHIDTNNRITHGRELFRPALNNFALNGKVPSDSKCPLPICNTSPRGVVLAAEMPECETLTVKADAMELYIPEIDQPDGPGDLASRKGRELYHSELNGDTNGKGRQLYPPTFDFTNRKGRELYPPTFDFTNRRGRELYPPGLD</sequence>
<name>A0A8H3EFW9_9LECA</name>
<proteinExistence type="predicted"/>
<gene>
    <name evidence="2" type="ORF">GOMPHAMPRED_000142</name>
</gene>
<comment type="caution">
    <text evidence="2">The sequence shown here is derived from an EMBL/GenBank/DDBJ whole genome shotgun (WGS) entry which is preliminary data.</text>
</comment>
<feature type="chain" id="PRO_5034765454" evidence="1">
    <location>
        <begin position="20"/>
        <end position="186"/>
    </location>
</feature>
<reference evidence="2" key="1">
    <citation type="submission" date="2021-03" db="EMBL/GenBank/DDBJ databases">
        <authorList>
            <person name="Tagirdzhanova G."/>
        </authorList>
    </citation>
    <scope>NUCLEOTIDE SEQUENCE</scope>
</reference>
<evidence type="ECO:0000256" key="1">
    <source>
        <dbReference type="SAM" id="SignalP"/>
    </source>
</evidence>
<feature type="signal peptide" evidence="1">
    <location>
        <begin position="1"/>
        <end position="19"/>
    </location>
</feature>
<keyword evidence="1" id="KW-0732">Signal</keyword>
<dbReference type="AlphaFoldDB" id="A0A8H3EFW9"/>
<keyword evidence="3" id="KW-1185">Reference proteome</keyword>
<evidence type="ECO:0000313" key="3">
    <source>
        <dbReference type="Proteomes" id="UP000664169"/>
    </source>
</evidence>
<dbReference type="EMBL" id="CAJPDQ010000001">
    <property type="protein sequence ID" value="CAF9903227.1"/>
    <property type="molecule type" value="Genomic_DNA"/>
</dbReference>
<organism evidence="2 3">
    <name type="scientific">Gomphillus americanus</name>
    <dbReference type="NCBI Taxonomy" id="1940652"/>
    <lineage>
        <taxon>Eukaryota</taxon>
        <taxon>Fungi</taxon>
        <taxon>Dikarya</taxon>
        <taxon>Ascomycota</taxon>
        <taxon>Pezizomycotina</taxon>
        <taxon>Lecanoromycetes</taxon>
        <taxon>OSLEUM clade</taxon>
        <taxon>Ostropomycetidae</taxon>
        <taxon>Ostropales</taxon>
        <taxon>Graphidaceae</taxon>
        <taxon>Gomphilloideae</taxon>
        <taxon>Gomphillus</taxon>
    </lineage>
</organism>
<accession>A0A8H3EFW9</accession>